<organism evidence="1">
    <name type="scientific">Candidatus Kentrum sp. FW</name>
    <dbReference type="NCBI Taxonomy" id="2126338"/>
    <lineage>
        <taxon>Bacteria</taxon>
        <taxon>Pseudomonadati</taxon>
        <taxon>Pseudomonadota</taxon>
        <taxon>Gammaproteobacteria</taxon>
        <taxon>Candidatus Kentrum</taxon>
    </lineage>
</organism>
<gene>
    <name evidence="2" type="ORF">BECKFW1821A_GA0114235_106017</name>
    <name evidence="1" type="ORF">BECKFW1821B_GA0114236_102216</name>
</gene>
<evidence type="ECO:0000313" key="1">
    <source>
        <dbReference type="EMBL" id="VFJ55280.1"/>
    </source>
</evidence>
<dbReference type="AlphaFoldDB" id="A0A450SNE4"/>
<accession>A0A450SNE4</accession>
<protein>
    <submittedName>
        <fullName evidence="1">Putative addiction module component, TIGR02574 family</fullName>
    </submittedName>
</protein>
<evidence type="ECO:0000313" key="2">
    <source>
        <dbReference type="EMBL" id="VFJ56363.1"/>
    </source>
</evidence>
<reference evidence="1" key="1">
    <citation type="submission" date="2019-02" db="EMBL/GenBank/DDBJ databases">
        <authorList>
            <person name="Gruber-Vodicka R. H."/>
            <person name="Seah K. B. B."/>
        </authorList>
    </citation>
    <scope>NUCLEOTIDE SEQUENCE</scope>
    <source>
        <strain evidence="1">BECK_BZ106</strain>
        <strain evidence="2">BECK_BZ15</strain>
    </source>
</reference>
<dbReference type="NCBIfam" id="TIGR02574">
    <property type="entry name" value="stabl_TIGR02574"/>
    <property type="match status" value="1"/>
</dbReference>
<sequence>MNPNDPPATGSSITARLIADLPVADIPMADRIRLLEDIGDSIAMESAPLPMTDTQKAELDRRLDAYASDGIKGRPADEAIKDIRGRLRR</sequence>
<dbReference type="EMBL" id="CAADEW010000060">
    <property type="protein sequence ID" value="VFJ56363.1"/>
    <property type="molecule type" value="Genomic_DNA"/>
</dbReference>
<proteinExistence type="predicted"/>
<name>A0A450SNE4_9GAMM</name>
<dbReference type="Pfam" id="PF09720">
    <property type="entry name" value="Unstab_antitox"/>
    <property type="match status" value="1"/>
</dbReference>
<dbReference type="InterPro" id="IPR013406">
    <property type="entry name" value="CHP02574_addiction_mod"/>
</dbReference>
<dbReference type="EMBL" id="CAADFD010000022">
    <property type="protein sequence ID" value="VFJ55280.1"/>
    <property type="molecule type" value="Genomic_DNA"/>
</dbReference>